<dbReference type="Pfam" id="PF06283">
    <property type="entry name" value="ThuA"/>
    <property type="match status" value="1"/>
</dbReference>
<dbReference type="RefSeq" id="WP_203699809.1">
    <property type="nucleotide sequence ID" value="NZ_BAAALU010000017.1"/>
</dbReference>
<evidence type="ECO:0000313" key="2">
    <source>
        <dbReference type="EMBL" id="GIF54093.1"/>
    </source>
</evidence>
<reference evidence="2 3" key="1">
    <citation type="submission" date="2021-01" db="EMBL/GenBank/DDBJ databases">
        <title>Whole genome shotgun sequence of Asanoa iriomotensis NBRC 100142.</title>
        <authorList>
            <person name="Komaki H."/>
            <person name="Tamura T."/>
        </authorList>
    </citation>
    <scope>NUCLEOTIDE SEQUENCE [LARGE SCALE GENOMIC DNA]</scope>
    <source>
        <strain evidence="2 3">NBRC 100142</strain>
    </source>
</reference>
<proteinExistence type="predicted"/>
<dbReference type="Proteomes" id="UP000624325">
    <property type="component" value="Unassembled WGS sequence"/>
</dbReference>
<dbReference type="Gene3D" id="3.40.50.880">
    <property type="match status" value="1"/>
</dbReference>
<gene>
    <name evidence="2" type="ORF">Air01nite_01880</name>
</gene>
<accession>A0ABQ4BU92</accession>
<dbReference type="EMBL" id="BONC01000001">
    <property type="protein sequence ID" value="GIF54093.1"/>
    <property type="molecule type" value="Genomic_DNA"/>
</dbReference>
<evidence type="ECO:0000313" key="3">
    <source>
        <dbReference type="Proteomes" id="UP000624325"/>
    </source>
</evidence>
<dbReference type="PANTHER" id="PTHR40469:SF2">
    <property type="entry name" value="GALACTOSE-BINDING DOMAIN-LIKE SUPERFAMILY PROTEIN"/>
    <property type="match status" value="1"/>
</dbReference>
<protein>
    <recommendedName>
        <fullName evidence="1">ThuA-like domain-containing protein</fullName>
    </recommendedName>
</protein>
<dbReference type="PANTHER" id="PTHR40469">
    <property type="entry name" value="SECRETED GLYCOSYL HYDROLASE"/>
    <property type="match status" value="1"/>
</dbReference>
<name>A0ABQ4BU92_9ACTN</name>
<organism evidence="2 3">
    <name type="scientific">Asanoa iriomotensis</name>
    <dbReference type="NCBI Taxonomy" id="234613"/>
    <lineage>
        <taxon>Bacteria</taxon>
        <taxon>Bacillati</taxon>
        <taxon>Actinomycetota</taxon>
        <taxon>Actinomycetes</taxon>
        <taxon>Micromonosporales</taxon>
        <taxon>Micromonosporaceae</taxon>
        <taxon>Asanoa</taxon>
    </lineage>
</organism>
<dbReference type="InterPro" id="IPR029010">
    <property type="entry name" value="ThuA-like"/>
</dbReference>
<dbReference type="SUPFAM" id="SSF52317">
    <property type="entry name" value="Class I glutamine amidotransferase-like"/>
    <property type="match status" value="1"/>
</dbReference>
<evidence type="ECO:0000259" key="1">
    <source>
        <dbReference type="Pfam" id="PF06283"/>
    </source>
</evidence>
<sequence>MKVAVITEWHPFDVVNFQRLFWSFDDIEAYPQPWDIFCKDPGRDGYDALVFYNMSFPAPASDDSRRRYLEDSFGTTGQGIVLLHHAILSYETWPFWDGVSGTRDRRFTYHPEQELRCAVVGDHPITRGLGDFTVVDESYAMAEPAEDNDVLITTDHPRSLRALAWTRTYRNSRVFCYQSGHDDTTWRDPTFRTVLRRGIFWTAGLLD</sequence>
<keyword evidence="3" id="KW-1185">Reference proteome</keyword>
<dbReference type="InterPro" id="IPR029062">
    <property type="entry name" value="Class_I_gatase-like"/>
</dbReference>
<feature type="domain" description="ThuA-like" evidence="1">
    <location>
        <begin position="45"/>
        <end position="202"/>
    </location>
</feature>
<comment type="caution">
    <text evidence="2">The sequence shown here is derived from an EMBL/GenBank/DDBJ whole genome shotgun (WGS) entry which is preliminary data.</text>
</comment>